<dbReference type="GO" id="GO:0050661">
    <property type="term" value="F:NADP binding"/>
    <property type="evidence" value="ECO:0007669"/>
    <property type="project" value="InterPro"/>
</dbReference>
<feature type="binding site" evidence="4">
    <location>
        <position position="111"/>
    </location>
    <ligand>
        <name>substrate</name>
    </ligand>
</feature>
<dbReference type="InterPro" id="IPR036343">
    <property type="entry name" value="GluRdtase_N_sf"/>
</dbReference>
<feature type="binding site" evidence="4">
    <location>
        <position position="122"/>
    </location>
    <ligand>
        <name>substrate</name>
    </ligand>
</feature>
<sequence length="395" mass="42234">MFLLPFHVIGVSHAANSAERVGRLRLSAERTDALLASLRARESSAVLLSTCHRTELYWWGEEELGEWFVTEVIGDTGDAARGSGGPNVRIDRVDADLAVRHLFSVASGMQSARYGEPEILGQVRRAWTAACEAGTACGPIDALFRQSIDAARHIRGAMGSDGDPTLGDRVAERILMQCRTRTASANGDPLTPLRVLVVGSGDAARSTLEALRERSAGGGAALPPMHIDVTSRTDERAAATAERFDVTALPWTERDTAMVAADVVIFAVHVTSPLVLPAFEAAVVTREQPALWIDLGVPGAVSTDFQASQVEVVPLKAIAGAEAPLLQVERTRRASSALQHELDRYARATHRLQLGARLGALEERAVAAAIAHGDASAEGVARRVTRLVLRELTRA</sequence>
<feature type="domain" description="Glutamyl-tRNA reductase N-terminal" evidence="6">
    <location>
        <begin position="9"/>
        <end position="155"/>
    </location>
</feature>
<proteinExistence type="inferred from homology"/>
<name>A0A3D4VAL7_9BACT</name>
<dbReference type="GO" id="GO:0019353">
    <property type="term" value="P:protoporphyrinogen IX biosynthetic process from glutamate"/>
    <property type="evidence" value="ECO:0007669"/>
    <property type="project" value="TreeGrafter"/>
</dbReference>
<dbReference type="Proteomes" id="UP000264071">
    <property type="component" value="Unassembled WGS sequence"/>
</dbReference>
<dbReference type="InterPro" id="IPR015895">
    <property type="entry name" value="4pyrrol_synth_GluRdtase_N"/>
</dbReference>
<dbReference type="HAMAP" id="MF_00087">
    <property type="entry name" value="Glu_tRNA_reductase"/>
    <property type="match status" value="1"/>
</dbReference>
<feature type="domain" description="Quinate/shikimate 5-dehydrogenase/glutamyl-tRNA reductase" evidence="5">
    <location>
        <begin position="187"/>
        <end position="307"/>
    </location>
</feature>
<gene>
    <name evidence="4" type="primary">hemA</name>
    <name evidence="7" type="ORF">DGD08_13250</name>
</gene>
<comment type="pathway">
    <text evidence="4">Porphyrin-containing compound metabolism; protoporphyrin-IX biosynthesis; 5-aminolevulinate from L-glutamyl-tRNA(Glu): step 1/2.</text>
</comment>
<dbReference type="InterPro" id="IPR000343">
    <property type="entry name" value="4pyrrol_synth_GluRdtase"/>
</dbReference>
<dbReference type="SUPFAM" id="SSF51735">
    <property type="entry name" value="NAD(P)-binding Rossmann-fold domains"/>
    <property type="match status" value="1"/>
</dbReference>
<evidence type="ECO:0000256" key="2">
    <source>
        <dbReference type="ARBA" id="ARBA00023002"/>
    </source>
</evidence>
<comment type="caution">
    <text evidence="7">The sequence shown here is derived from an EMBL/GenBank/DDBJ whole genome shotgun (WGS) entry which is preliminary data.</text>
</comment>
<dbReference type="Gene3D" id="3.40.50.720">
    <property type="entry name" value="NAD(P)-binding Rossmann-like Domain"/>
    <property type="match status" value="1"/>
</dbReference>
<dbReference type="Gene3D" id="3.30.460.30">
    <property type="entry name" value="Glutamyl-tRNA reductase, N-terminal domain"/>
    <property type="match status" value="1"/>
</dbReference>
<dbReference type="AlphaFoldDB" id="A0A3D4VAL7"/>
<comment type="similarity">
    <text evidence="4">Belongs to the glutamyl-tRNA reductase family.</text>
</comment>
<feature type="binding site" evidence="4">
    <location>
        <begin position="50"/>
        <end position="53"/>
    </location>
    <ligand>
        <name>substrate</name>
    </ligand>
</feature>
<dbReference type="GO" id="GO:0008883">
    <property type="term" value="F:glutamyl-tRNA reductase activity"/>
    <property type="evidence" value="ECO:0007669"/>
    <property type="project" value="UniProtKB-UniRule"/>
</dbReference>
<evidence type="ECO:0000256" key="1">
    <source>
        <dbReference type="ARBA" id="ARBA00022857"/>
    </source>
</evidence>
<dbReference type="EC" id="1.2.1.70" evidence="4"/>
<accession>A0A3D4VAL7</accession>
<dbReference type="Pfam" id="PF05201">
    <property type="entry name" value="GlutR_N"/>
    <property type="match status" value="1"/>
</dbReference>
<comment type="function">
    <text evidence="4">Catalyzes the NADPH-dependent reduction of glutamyl-tRNA(Glu) to glutamate 1-semialdehyde (GSA).</text>
</comment>
<evidence type="ECO:0000259" key="5">
    <source>
        <dbReference type="Pfam" id="PF01488"/>
    </source>
</evidence>
<comment type="catalytic activity">
    <reaction evidence="4">
        <text>(S)-4-amino-5-oxopentanoate + tRNA(Glu) + NADP(+) = L-glutamyl-tRNA(Glu) + NADPH + H(+)</text>
        <dbReference type="Rhea" id="RHEA:12344"/>
        <dbReference type="Rhea" id="RHEA-COMP:9663"/>
        <dbReference type="Rhea" id="RHEA-COMP:9680"/>
        <dbReference type="ChEBI" id="CHEBI:15378"/>
        <dbReference type="ChEBI" id="CHEBI:57501"/>
        <dbReference type="ChEBI" id="CHEBI:57783"/>
        <dbReference type="ChEBI" id="CHEBI:58349"/>
        <dbReference type="ChEBI" id="CHEBI:78442"/>
        <dbReference type="ChEBI" id="CHEBI:78520"/>
        <dbReference type="EC" id="1.2.1.70"/>
    </reaction>
</comment>
<keyword evidence="2 4" id="KW-0560">Oxidoreductase</keyword>
<comment type="subunit">
    <text evidence="4">Homodimer.</text>
</comment>
<reference evidence="7 8" key="1">
    <citation type="journal article" date="2018" name="Nat. Biotechnol.">
        <title>A standardized bacterial taxonomy based on genome phylogeny substantially revises the tree of life.</title>
        <authorList>
            <person name="Parks D.H."/>
            <person name="Chuvochina M."/>
            <person name="Waite D.W."/>
            <person name="Rinke C."/>
            <person name="Skarshewski A."/>
            <person name="Chaumeil P.A."/>
            <person name="Hugenholtz P."/>
        </authorList>
    </citation>
    <scope>NUCLEOTIDE SEQUENCE [LARGE SCALE GENOMIC DNA]</scope>
    <source>
        <strain evidence="7">UBA8844</strain>
    </source>
</reference>
<dbReference type="Pfam" id="PF01488">
    <property type="entry name" value="Shikimate_DH"/>
    <property type="match status" value="1"/>
</dbReference>
<dbReference type="OMA" id="RYARATH"/>
<keyword evidence="1 4" id="KW-0521">NADP</keyword>
<dbReference type="SUPFAM" id="SSF69742">
    <property type="entry name" value="Glutamyl tRNA-reductase catalytic, N-terminal domain"/>
    <property type="match status" value="1"/>
</dbReference>
<feature type="site" description="Important for activity" evidence="4">
    <location>
        <position position="101"/>
    </location>
</feature>
<organism evidence="7 8">
    <name type="scientific">Gemmatimonas aurantiaca</name>
    <dbReference type="NCBI Taxonomy" id="173480"/>
    <lineage>
        <taxon>Bacteria</taxon>
        <taxon>Pseudomonadati</taxon>
        <taxon>Gemmatimonadota</taxon>
        <taxon>Gemmatimonadia</taxon>
        <taxon>Gemmatimonadales</taxon>
        <taxon>Gemmatimonadaceae</taxon>
        <taxon>Gemmatimonas</taxon>
    </lineage>
</organism>
<feature type="binding site" evidence="4">
    <location>
        <begin position="116"/>
        <end position="118"/>
    </location>
    <ligand>
        <name>substrate</name>
    </ligand>
</feature>
<dbReference type="InterPro" id="IPR036291">
    <property type="entry name" value="NAD(P)-bd_dom_sf"/>
</dbReference>
<comment type="miscellaneous">
    <text evidence="4">During catalysis, the active site Cys acts as a nucleophile attacking the alpha-carbonyl group of tRNA-bound glutamate with the formation of a thioester intermediate between enzyme and glutamate, and the concomitant release of tRNA(Glu). The thioester intermediate is finally reduced by direct hydride transfer from NADPH, to form the product GSA.</text>
</comment>
<evidence type="ECO:0000256" key="4">
    <source>
        <dbReference type="HAMAP-Rule" id="MF_00087"/>
    </source>
</evidence>
<dbReference type="UniPathway" id="UPA00251">
    <property type="reaction ID" value="UER00316"/>
</dbReference>
<evidence type="ECO:0000313" key="8">
    <source>
        <dbReference type="Proteomes" id="UP000264071"/>
    </source>
</evidence>
<protein>
    <recommendedName>
        <fullName evidence="4">Glutamyl-tRNA reductase</fullName>
        <shortName evidence="4">GluTR</shortName>
        <ecNumber evidence="4">1.2.1.70</ecNumber>
    </recommendedName>
</protein>
<feature type="binding site" evidence="4">
    <location>
        <begin position="199"/>
        <end position="204"/>
    </location>
    <ligand>
        <name>NADP(+)</name>
        <dbReference type="ChEBI" id="CHEBI:58349"/>
    </ligand>
</feature>
<comment type="domain">
    <text evidence="4">Possesses an unusual extended V-shaped dimeric structure with each monomer consisting of three distinct domains arranged along a curved 'spinal' alpha-helix. The N-terminal catalytic domain specifically recognizes the glutamate moiety of the substrate. The second domain is the NADPH-binding domain, and the third C-terminal domain is responsible for dimerization.</text>
</comment>
<feature type="active site" description="Nucleophile" evidence="4">
    <location>
        <position position="51"/>
    </location>
</feature>
<dbReference type="PANTHER" id="PTHR43013">
    <property type="entry name" value="GLUTAMYL-TRNA REDUCTASE"/>
    <property type="match status" value="1"/>
</dbReference>
<evidence type="ECO:0000256" key="3">
    <source>
        <dbReference type="ARBA" id="ARBA00023244"/>
    </source>
</evidence>
<evidence type="ECO:0000259" key="6">
    <source>
        <dbReference type="Pfam" id="PF05201"/>
    </source>
</evidence>
<keyword evidence="3 4" id="KW-0627">Porphyrin biosynthesis</keyword>
<dbReference type="PANTHER" id="PTHR43013:SF1">
    <property type="entry name" value="GLUTAMYL-TRNA REDUCTASE"/>
    <property type="match status" value="1"/>
</dbReference>
<dbReference type="EMBL" id="DPIY01000010">
    <property type="protein sequence ID" value="HCT58165.1"/>
    <property type="molecule type" value="Genomic_DNA"/>
</dbReference>
<evidence type="ECO:0000313" key="7">
    <source>
        <dbReference type="EMBL" id="HCT58165.1"/>
    </source>
</evidence>
<dbReference type="InterPro" id="IPR006151">
    <property type="entry name" value="Shikm_DH/Glu-tRNA_Rdtase"/>
</dbReference>